<feature type="non-terminal residue" evidence="1">
    <location>
        <position position="95"/>
    </location>
</feature>
<reference evidence="1" key="1">
    <citation type="journal article" date="2015" name="Nature">
        <title>Complex archaea that bridge the gap between prokaryotes and eukaryotes.</title>
        <authorList>
            <person name="Spang A."/>
            <person name="Saw J.H."/>
            <person name="Jorgensen S.L."/>
            <person name="Zaremba-Niedzwiedzka K."/>
            <person name="Martijn J."/>
            <person name="Lind A.E."/>
            <person name="van Eijk R."/>
            <person name="Schleper C."/>
            <person name="Guy L."/>
            <person name="Ettema T.J."/>
        </authorList>
    </citation>
    <scope>NUCLEOTIDE SEQUENCE</scope>
</reference>
<name>A0A0F9DY36_9ZZZZ</name>
<sequence length="95" mass="11077">MNNTLNERHAERSTFSSRLRRSFSNDKCYCFDIDGIEVRYVRGVLEIVAICEYKHVNERPASKAQRELITRLAETNDAKALIIYYDEAERLSDST</sequence>
<evidence type="ECO:0000313" key="1">
    <source>
        <dbReference type="EMBL" id="KKL16713.1"/>
    </source>
</evidence>
<gene>
    <name evidence="1" type="ORF">LCGC14_2492830</name>
</gene>
<proteinExistence type="predicted"/>
<organism evidence="1">
    <name type="scientific">marine sediment metagenome</name>
    <dbReference type="NCBI Taxonomy" id="412755"/>
    <lineage>
        <taxon>unclassified sequences</taxon>
        <taxon>metagenomes</taxon>
        <taxon>ecological metagenomes</taxon>
    </lineage>
</organism>
<protein>
    <submittedName>
        <fullName evidence="1">Uncharacterized protein</fullName>
    </submittedName>
</protein>
<dbReference type="AlphaFoldDB" id="A0A0F9DY36"/>
<accession>A0A0F9DY36</accession>
<dbReference type="EMBL" id="LAZR01039555">
    <property type="protein sequence ID" value="KKL16713.1"/>
    <property type="molecule type" value="Genomic_DNA"/>
</dbReference>
<comment type="caution">
    <text evidence="1">The sequence shown here is derived from an EMBL/GenBank/DDBJ whole genome shotgun (WGS) entry which is preliminary data.</text>
</comment>